<reference evidence="3" key="1">
    <citation type="submission" date="2024-07" db="EMBL/GenBank/DDBJ databases">
        <title>Whole genome sequence of bacterial strains from algal surface.</title>
        <authorList>
            <person name="Kumar P."/>
        </authorList>
    </citation>
    <scope>NUCLEOTIDE SEQUENCE</scope>
    <source>
        <strain evidence="3">PP-1MA</strain>
    </source>
</reference>
<gene>
    <name evidence="3" type="ORF">AB8S08_01700</name>
</gene>
<dbReference type="CDD" id="cd06339">
    <property type="entry name" value="PBP1_YraM_LppC_lipoprotein-like"/>
    <property type="match status" value="1"/>
</dbReference>
<dbReference type="PANTHER" id="PTHR38038">
    <property type="entry name" value="PENICILLIN-BINDING PROTEIN ACTIVATOR LPOA"/>
    <property type="match status" value="1"/>
</dbReference>
<dbReference type="AlphaFoldDB" id="A0AB39X7A5"/>
<dbReference type="PANTHER" id="PTHR38038:SF1">
    <property type="entry name" value="PENICILLIN-BINDING PROTEIN ACTIVATOR LPOA"/>
    <property type="match status" value="1"/>
</dbReference>
<evidence type="ECO:0000256" key="2">
    <source>
        <dbReference type="SAM" id="SignalP"/>
    </source>
</evidence>
<dbReference type="GO" id="GO:0009252">
    <property type="term" value="P:peptidoglycan biosynthetic process"/>
    <property type="evidence" value="ECO:0007669"/>
    <property type="project" value="TreeGrafter"/>
</dbReference>
<dbReference type="PROSITE" id="PS51257">
    <property type="entry name" value="PROKAR_LIPOPROTEIN"/>
    <property type="match status" value="1"/>
</dbReference>
<dbReference type="InterPro" id="IPR028082">
    <property type="entry name" value="Peripla_BP_I"/>
</dbReference>
<dbReference type="Gene3D" id="1.25.40.650">
    <property type="match status" value="1"/>
</dbReference>
<accession>A0AB39X7A5</accession>
<proteinExistence type="predicted"/>
<dbReference type="EMBL" id="CP165718">
    <property type="protein sequence ID" value="XDV09939.1"/>
    <property type="molecule type" value="Genomic_DNA"/>
</dbReference>
<dbReference type="GO" id="GO:0030234">
    <property type="term" value="F:enzyme regulator activity"/>
    <property type="evidence" value="ECO:0007669"/>
    <property type="project" value="TreeGrafter"/>
</dbReference>
<feature type="signal peptide" evidence="2">
    <location>
        <begin position="1"/>
        <end position="18"/>
    </location>
</feature>
<dbReference type="InterPro" id="IPR007443">
    <property type="entry name" value="LpoA"/>
</dbReference>
<name>A0AB39X7A5_9GAMM</name>
<sequence>MPKKLLLCMVIIGLTACASGPSPSTSDSTVPISSTPVLQDIPSAANRSAAEWLERAAASSGSERSEALLQAALQLQKDAAWQASAAVIAQLQRYQSELALSAPQQRLLTLLEARFAAHQQRWPYVDALLKPLLQPRQATDYGMQTLELALTSAIAQRRWVIAAELQLQLLEQPQYQASAGQIWSVLQHLPEPAAIQPPAGGFRNKVTAGWLRLVQHIHASAIDVNDTSDETGSQVSLLTNLQQWQAEFADHPATAVANELMSDYQAGLQRASLGQQQAIVLLPLSGQYRSQGQAVRDGIVKALAAQPQLSARFIDSNGFDFATLPGLLETSQTDLIIGPLLKDKVAEMSKLELPEQLRWLTLNELEQGLDNRLPGQSFFALDTETEVRQAAAHIAAQGFKQPLVLAPATNRGEHLANEFAQAWLEAQPDQVEAGQGRYTNTEEMKTAVQDQLGVTTSEARIWQVKIAAGKIIVDSQYRSRADIDAIYLVGGIEQTRLLKPFIDVNISPFMQAIPVYANSSSHTLNNDLSENDLNGVHFTDAEWLIPGHAQQQQLRQLLSQRSDWGYSHARLAAFGHDAVLLAQQLSLLQRVPGLSLTGLTGRLHIDQGRVQRDLAWASYQGHEVIADND</sequence>
<feature type="chain" id="PRO_5044342816" evidence="2">
    <location>
        <begin position="19"/>
        <end position="629"/>
    </location>
</feature>
<dbReference type="Gene3D" id="3.40.50.2300">
    <property type="match status" value="2"/>
</dbReference>
<evidence type="ECO:0000256" key="1">
    <source>
        <dbReference type="ARBA" id="ARBA00023136"/>
    </source>
</evidence>
<dbReference type="Pfam" id="PF04348">
    <property type="entry name" value="LppC"/>
    <property type="match status" value="1"/>
</dbReference>
<organism evidence="3">
    <name type="scientific">Pseudidiomarina sp. PP-1MA</name>
    <dbReference type="NCBI Taxonomy" id="3237706"/>
    <lineage>
        <taxon>Bacteria</taxon>
        <taxon>Pseudomonadati</taxon>
        <taxon>Pseudomonadota</taxon>
        <taxon>Gammaproteobacteria</taxon>
        <taxon>Alteromonadales</taxon>
        <taxon>Idiomarinaceae</taxon>
        <taxon>Pseudidiomarina</taxon>
    </lineage>
</organism>
<keyword evidence="2" id="KW-0732">Signal</keyword>
<dbReference type="GO" id="GO:0031241">
    <property type="term" value="C:periplasmic side of cell outer membrane"/>
    <property type="evidence" value="ECO:0007669"/>
    <property type="project" value="TreeGrafter"/>
</dbReference>
<dbReference type="RefSeq" id="WP_369743212.1">
    <property type="nucleotide sequence ID" value="NZ_CP165718.1"/>
</dbReference>
<dbReference type="SUPFAM" id="SSF53822">
    <property type="entry name" value="Periplasmic binding protein-like I"/>
    <property type="match status" value="1"/>
</dbReference>
<keyword evidence="1" id="KW-0472">Membrane</keyword>
<protein>
    <submittedName>
        <fullName evidence="3">Penicillin-binding protein activator</fullName>
    </submittedName>
</protein>
<evidence type="ECO:0000313" key="3">
    <source>
        <dbReference type="EMBL" id="XDV09939.1"/>
    </source>
</evidence>